<dbReference type="Gene3D" id="3.30.450.20">
    <property type="entry name" value="PAS domain"/>
    <property type="match status" value="1"/>
</dbReference>
<dbReference type="EMBL" id="LJRO01000384">
    <property type="protein sequence ID" value="KPY94430.1"/>
    <property type="molecule type" value="Genomic_DNA"/>
</dbReference>
<dbReference type="RefSeq" id="WP_005891283.1">
    <property type="nucleotide sequence ID" value="NZ_CP066270.1"/>
</dbReference>
<organism evidence="2 3">
    <name type="scientific">Pseudomonas tremae</name>
    <dbReference type="NCBI Taxonomy" id="200454"/>
    <lineage>
        <taxon>Bacteria</taxon>
        <taxon>Pseudomonadati</taxon>
        <taxon>Pseudomonadota</taxon>
        <taxon>Gammaproteobacteria</taxon>
        <taxon>Pseudomonadales</taxon>
        <taxon>Pseudomonadaceae</taxon>
        <taxon>Pseudomonas</taxon>
    </lineage>
</organism>
<reference evidence="2 3" key="1">
    <citation type="submission" date="2015-09" db="EMBL/GenBank/DDBJ databases">
        <title>Genome announcement of multiple Pseudomonas syringae strains.</title>
        <authorList>
            <person name="Thakur S."/>
            <person name="Wang P.W."/>
            <person name="Gong Y."/>
            <person name="Weir B.S."/>
            <person name="Guttman D.S."/>
        </authorList>
    </citation>
    <scope>NUCLEOTIDE SEQUENCE [LARGE SCALE GENOMIC DNA]</scope>
    <source>
        <strain evidence="2 3">ICMP9151</strain>
    </source>
</reference>
<evidence type="ECO:0000313" key="3">
    <source>
        <dbReference type="Proteomes" id="UP000050523"/>
    </source>
</evidence>
<sequence length="167" mass="18786">MSLQEHFINVIDESYRHWTGQGLPSPGQLDPQQRLNWLHTQAPYSLLAHDGAADPRFTYVNECALQCFKYPRESFIGMPSRFSASELDRAARQVLLEQVTANGIADGYSGWRVDADNKPFMIYAGVVWTLLDTQGQVCGQAALFWPDEQRIGVLDQEFSEQLAPPPA</sequence>
<name>A0AA40TTG2_9PSED</name>
<dbReference type="AlphaFoldDB" id="A0AA40TTG2"/>
<dbReference type="GeneID" id="72394490"/>
<proteinExistence type="predicted"/>
<evidence type="ECO:0000313" key="2">
    <source>
        <dbReference type="EMBL" id="KPY94430.1"/>
    </source>
</evidence>
<gene>
    <name evidence="2" type="ORF">ALO43_04329</name>
</gene>
<protein>
    <recommendedName>
        <fullName evidence="1">MEKHLA domain-containing protein</fullName>
    </recommendedName>
</protein>
<dbReference type="Proteomes" id="UP000050523">
    <property type="component" value="Unassembled WGS sequence"/>
</dbReference>
<dbReference type="InterPro" id="IPR013978">
    <property type="entry name" value="MEKHLA"/>
</dbReference>
<dbReference type="InterPro" id="IPR035965">
    <property type="entry name" value="PAS-like_dom_sf"/>
</dbReference>
<accession>A0AA40TTG2</accession>
<dbReference type="Pfam" id="PF08670">
    <property type="entry name" value="MEKHLA"/>
    <property type="match status" value="1"/>
</dbReference>
<dbReference type="SUPFAM" id="SSF55785">
    <property type="entry name" value="PYP-like sensor domain (PAS domain)"/>
    <property type="match status" value="1"/>
</dbReference>
<evidence type="ECO:0000259" key="1">
    <source>
        <dbReference type="Pfam" id="PF08670"/>
    </source>
</evidence>
<comment type="caution">
    <text evidence="2">The sequence shown here is derived from an EMBL/GenBank/DDBJ whole genome shotgun (WGS) entry which is preliminary data.</text>
</comment>
<feature type="domain" description="MEKHLA" evidence="1">
    <location>
        <begin position="7"/>
        <end position="144"/>
    </location>
</feature>